<dbReference type="AlphaFoldDB" id="A0A556PGI6"/>
<evidence type="ECO:0000256" key="2">
    <source>
        <dbReference type="PROSITE-ProRule" id="PRU00169"/>
    </source>
</evidence>
<dbReference type="InterPro" id="IPR050595">
    <property type="entry name" value="Bact_response_regulator"/>
</dbReference>
<dbReference type="InterPro" id="IPR001789">
    <property type="entry name" value="Sig_transdc_resp-reg_receiver"/>
</dbReference>
<dbReference type="Pfam" id="PF00072">
    <property type="entry name" value="Response_reg"/>
    <property type="match status" value="1"/>
</dbReference>
<dbReference type="InterPro" id="IPR011006">
    <property type="entry name" value="CheY-like_superfamily"/>
</dbReference>
<dbReference type="CDD" id="cd00156">
    <property type="entry name" value="REC"/>
    <property type="match status" value="1"/>
</dbReference>
<keyword evidence="5" id="KW-1185">Reference proteome</keyword>
<organism evidence="4 5">
    <name type="scientific">Allobacillus salarius</name>
    <dbReference type="NCBI Taxonomy" id="1955272"/>
    <lineage>
        <taxon>Bacteria</taxon>
        <taxon>Bacillati</taxon>
        <taxon>Bacillota</taxon>
        <taxon>Bacilli</taxon>
        <taxon>Bacillales</taxon>
        <taxon>Bacillaceae</taxon>
        <taxon>Allobacillus</taxon>
    </lineage>
</organism>
<gene>
    <name evidence="4" type="ORF">FPQ13_09245</name>
</gene>
<dbReference type="PANTHER" id="PTHR44591:SF3">
    <property type="entry name" value="RESPONSE REGULATORY DOMAIN-CONTAINING PROTEIN"/>
    <property type="match status" value="1"/>
</dbReference>
<accession>A0A556PGI6</accession>
<sequence>MVGTEKGDGMKNTTLFIIDDEKGIRMMLKEVFARSGYNVFTYSNPLDAKVAINEKKPAIILVDYRIPEMKGDQFVHEIREEGWRIPVILMTGTDKEEMHNIVRTGEIVEIIEKPFNIADIVQIVEKNLCDLANISE</sequence>
<name>A0A556PGI6_9BACI</name>
<comment type="caution">
    <text evidence="4">The sequence shown here is derived from an EMBL/GenBank/DDBJ whole genome shotgun (WGS) entry which is preliminary data.</text>
</comment>
<dbReference type="PROSITE" id="PS50110">
    <property type="entry name" value="RESPONSE_REGULATORY"/>
    <property type="match status" value="1"/>
</dbReference>
<protein>
    <submittedName>
        <fullName evidence="4">Response regulator</fullName>
    </submittedName>
</protein>
<evidence type="ECO:0000259" key="3">
    <source>
        <dbReference type="PROSITE" id="PS50110"/>
    </source>
</evidence>
<reference evidence="4 5" key="1">
    <citation type="submission" date="2019-07" db="EMBL/GenBank/DDBJ databases">
        <title>Allobacillus sp. nov. SKP isolated from shrimp paste of Euphausiacea.</title>
        <authorList>
            <person name="Kanchanasin P."/>
            <person name="Tanasupawat S."/>
            <person name="Shi W."/>
            <person name="Wu L."/>
            <person name="Ma J."/>
        </authorList>
    </citation>
    <scope>NUCLEOTIDE SEQUENCE [LARGE SCALE GENOMIC DNA]</scope>
    <source>
        <strain evidence="4 5">SKP4-8</strain>
    </source>
</reference>
<dbReference type="SMART" id="SM00448">
    <property type="entry name" value="REC"/>
    <property type="match status" value="1"/>
</dbReference>
<dbReference type="OrthoDB" id="9808843at2"/>
<keyword evidence="1 2" id="KW-0597">Phosphoprotein</keyword>
<proteinExistence type="predicted"/>
<feature type="modified residue" description="4-aspartylphosphate" evidence="2">
    <location>
        <position position="63"/>
    </location>
</feature>
<dbReference type="EMBL" id="VMHE01000016">
    <property type="protein sequence ID" value="TSJ63510.1"/>
    <property type="molecule type" value="Genomic_DNA"/>
</dbReference>
<feature type="domain" description="Response regulatory" evidence="3">
    <location>
        <begin position="14"/>
        <end position="128"/>
    </location>
</feature>
<dbReference type="Gene3D" id="3.40.50.2300">
    <property type="match status" value="1"/>
</dbReference>
<dbReference type="SUPFAM" id="SSF52172">
    <property type="entry name" value="CheY-like"/>
    <property type="match status" value="1"/>
</dbReference>
<dbReference type="PANTHER" id="PTHR44591">
    <property type="entry name" value="STRESS RESPONSE REGULATOR PROTEIN 1"/>
    <property type="match status" value="1"/>
</dbReference>
<evidence type="ECO:0000313" key="5">
    <source>
        <dbReference type="Proteomes" id="UP000316425"/>
    </source>
</evidence>
<dbReference type="GO" id="GO:0000160">
    <property type="term" value="P:phosphorelay signal transduction system"/>
    <property type="evidence" value="ECO:0007669"/>
    <property type="project" value="InterPro"/>
</dbReference>
<dbReference type="Proteomes" id="UP000316425">
    <property type="component" value="Unassembled WGS sequence"/>
</dbReference>
<evidence type="ECO:0000313" key="4">
    <source>
        <dbReference type="EMBL" id="TSJ63510.1"/>
    </source>
</evidence>
<evidence type="ECO:0000256" key="1">
    <source>
        <dbReference type="ARBA" id="ARBA00022553"/>
    </source>
</evidence>